<organism evidence="2 3">
    <name type="scientific">Streptomyces bikiniensis</name>
    <dbReference type="NCBI Taxonomy" id="1896"/>
    <lineage>
        <taxon>Bacteria</taxon>
        <taxon>Bacillati</taxon>
        <taxon>Actinomycetota</taxon>
        <taxon>Actinomycetes</taxon>
        <taxon>Kitasatosporales</taxon>
        <taxon>Streptomycetaceae</taxon>
        <taxon>Streptomyces</taxon>
    </lineage>
</organism>
<accession>A0ABW8CTX7</accession>
<evidence type="ECO:0000313" key="3">
    <source>
        <dbReference type="Proteomes" id="UP001614391"/>
    </source>
</evidence>
<evidence type="ECO:0000313" key="2">
    <source>
        <dbReference type="EMBL" id="MFI9121032.1"/>
    </source>
</evidence>
<feature type="region of interest" description="Disordered" evidence="1">
    <location>
        <begin position="106"/>
        <end position="129"/>
    </location>
</feature>
<dbReference type="RefSeq" id="WP_399615426.1">
    <property type="nucleotide sequence ID" value="NZ_JBITYT010000006.1"/>
</dbReference>
<comment type="caution">
    <text evidence="2">The sequence shown here is derived from an EMBL/GenBank/DDBJ whole genome shotgun (WGS) entry which is preliminary data.</text>
</comment>
<dbReference type="Pfam" id="PF20062">
    <property type="entry name" value="DUF6461"/>
    <property type="match status" value="1"/>
</dbReference>
<protein>
    <submittedName>
        <fullName evidence="2">DUF6461 domain-containing protein</fullName>
    </submittedName>
</protein>
<proteinExistence type="predicted"/>
<evidence type="ECO:0000256" key="1">
    <source>
        <dbReference type="SAM" id="MobiDB-lite"/>
    </source>
</evidence>
<dbReference type="Proteomes" id="UP001614391">
    <property type="component" value="Unassembled WGS sequence"/>
</dbReference>
<dbReference type="EMBL" id="JBITYT010000006">
    <property type="protein sequence ID" value="MFI9121032.1"/>
    <property type="molecule type" value="Genomic_DNA"/>
</dbReference>
<reference evidence="2 3" key="1">
    <citation type="submission" date="2024-10" db="EMBL/GenBank/DDBJ databases">
        <title>The Natural Products Discovery Center: Release of the First 8490 Sequenced Strains for Exploring Actinobacteria Biosynthetic Diversity.</title>
        <authorList>
            <person name="Kalkreuter E."/>
            <person name="Kautsar S.A."/>
            <person name="Yang D."/>
            <person name="Bader C.D."/>
            <person name="Teijaro C.N."/>
            <person name="Fluegel L."/>
            <person name="Davis C.M."/>
            <person name="Simpson J.R."/>
            <person name="Lauterbach L."/>
            <person name="Steele A.D."/>
            <person name="Gui C."/>
            <person name="Meng S."/>
            <person name="Li G."/>
            <person name="Viehrig K."/>
            <person name="Ye F."/>
            <person name="Su P."/>
            <person name="Kiefer A.F."/>
            <person name="Nichols A."/>
            <person name="Cepeda A.J."/>
            <person name="Yan W."/>
            <person name="Fan B."/>
            <person name="Jiang Y."/>
            <person name="Adhikari A."/>
            <person name="Zheng C.-J."/>
            <person name="Schuster L."/>
            <person name="Cowan T.M."/>
            <person name="Smanski M.J."/>
            <person name="Chevrette M.G."/>
            <person name="De Carvalho L.P.S."/>
            <person name="Shen B."/>
        </authorList>
    </citation>
    <scope>NUCLEOTIDE SEQUENCE [LARGE SCALE GENOMIC DNA]</scope>
    <source>
        <strain evidence="2 3">NPDC053346</strain>
    </source>
</reference>
<keyword evidence="3" id="KW-1185">Reference proteome</keyword>
<sequence length="354" mass="38718">MDGDPAFGFSFWCGTCPLLFRRLETARGKLPLESVRDRLTGTLAGPDEGGVLDAFGALLPEGEYLPVLLRVESRFVAPGKEGDRFSGEQVDTWGVDQFWGLPDSFRSSPRGRARPAPRTAPACPPCRPGPVRTGPDHNDGMTEGITWLAAPQSIAYGGYSVLLTRGVDEEELVSRLAGAVCSGRRVLRPLGELTGEDLIEALEDEYGDYPEEAAVRVGRDGDWVFAVLYGLWQGEFESMEPVSRDGAHVFHLEFEEENGKPVPPWFHYFHDERLLCGFNLHLDRSWGSAGVAGDPEVAPALQEALAVAGLPDENLPAEDTHRTSLEVLERHFGLSLPRDRVLGEPLSSVVLEIA</sequence>
<gene>
    <name evidence="2" type="ORF">ACIGW0_16760</name>
</gene>
<dbReference type="InterPro" id="IPR045592">
    <property type="entry name" value="DUF6461"/>
</dbReference>
<name>A0ABW8CTX7_STRBI</name>